<feature type="domain" description="Activin types I and II receptor" evidence="6">
    <location>
        <begin position="63"/>
        <end position="135"/>
    </location>
</feature>
<comment type="caution">
    <text evidence="7">The sequence shown here is derived from an EMBL/GenBank/DDBJ whole genome shotgun (WGS) entry which is preliminary data.</text>
</comment>
<evidence type="ECO:0000256" key="3">
    <source>
        <dbReference type="ARBA" id="ARBA00023136"/>
    </source>
</evidence>
<dbReference type="Gene3D" id="2.10.60.10">
    <property type="entry name" value="CD59"/>
    <property type="match status" value="1"/>
</dbReference>
<organism evidence="7 8">
    <name type="scientific">Meganyctiphanes norvegica</name>
    <name type="common">Northern krill</name>
    <name type="synonym">Thysanopoda norvegica</name>
    <dbReference type="NCBI Taxonomy" id="48144"/>
    <lineage>
        <taxon>Eukaryota</taxon>
        <taxon>Metazoa</taxon>
        <taxon>Ecdysozoa</taxon>
        <taxon>Arthropoda</taxon>
        <taxon>Crustacea</taxon>
        <taxon>Multicrustacea</taxon>
        <taxon>Malacostraca</taxon>
        <taxon>Eumalacostraca</taxon>
        <taxon>Eucarida</taxon>
        <taxon>Euphausiacea</taxon>
        <taxon>Euphausiidae</taxon>
        <taxon>Meganyctiphanes</taxon>
    </lineage>
</organism>
<evidence type="ECO:0000256" key="1">
    <source>
        <dbReference type="ARBA" id="ARBA00004370"/>
    </source>
</evidence>
<reference evidence="7 8" key="1">
    <citation type="submission" date="2024-05" db="EMBL/GenBank/DDBJ databases">
        <authorList>
            <person name="Wallberg A."/>
        </authorList>
    </citation>
    <scope>NUCLEOTIDE SEQUENCE [LARGE SCALE GENOMIC DNA]</scope>
</reference>
<accession>A0AAV2QU21</accession>
<name>A0AAV2QU21_MEGNR</name>
<keyword evidence="4" id="KW-1133">Transmembrane helix</keyword>
<feature type="signal peptide" evidence="5">
    <location>
        <begin position="1"/>
        <end position="23"/>
    </location>
</feature>
<evidence type="ECO:0000313" key="7">
    <source>
        <dbReference type="EMBL" id="CAL4097293.1"/>
    </source>
</evidence>
<dbReference type="Proteomes" id="UP001497623">
    <property type="component" value="Unassembled WGS sequence"/>
</dbReference>
<keyword evidence="4" id="KW-0812">Transmembrane</keyword>
<feature type="chain" id="PRO_5043337675" description="Activin types I and II receptor domain-containing protein" evidence="5">
    <location>
        <begin position="24"/>
        <end position="183"/>
    </location>
</feature>
<evidence type="ECO:0000313" key="8">
    <source>
        <dbReference type="Proteomes" id="UP001497623"/>
    </source>
</evidence>
<evidence type="ECO:0000256" key="2">
    <source>
        <dbReference type="ARBA" id="ARBA00022729"/>
    </source>
</evidence>
<dbReference type="InterPro" id="IPR045860">
    <property type="entry name" value="Snake_toxin-like_sf"/>
</dbReference>
<dbReference type="GO" id="GO:0004675">
    <property type="term" value="F:transmembrane receptor protein serine/threonine kinase activity"/>
    <property type="evidence" value="ECO:0007669"/>
    <property type="project" value="InterPro"/>
</dbReference>
<gene>
    <name evidence="7" type="ORF">MNOR_LOCUS15956</name>
</gene>
<keyword evidence="8" id="KW-1185">Reference proteome</keyword>
<feature type="transmembrane region" description="Helical" evidence="4">
    <location>
        <begin position="153"/>
        <end position="178"/>
    </location>
</feature>
<dbReference type="AlphaFoldDB" id="A0AAV2QU21"/>
<dbReference type="SUPFAM" id="SSF57302">
    <property type="entry name" value="Snake toxin-like"/>
    <property type="match status" value="1"/>
</dbReference>
<evidence type="ECO:0000256" key="4">
    <source>
        <dbReference type="SAM" id="Phobius"/>
    </source>
</evidence>
<dbReference type="GO" id="GO:0016020">
    <property type="term" value="C:membrane"/>
    <property type="evidence" value="ECO:0007669"/>
    <property type="project" value="UniProtKB-SubCell"/>
</dbReference>
<keyword evidence="3 4" id="KW-0472">Membrane</keyword>
<keyword evidence="2 5" id="KW-0732">Signal</keyword>
<proteinExistence type="predicted"/>
<sequence>MATTGVLCISILVTLCSLTMVWGQSNEGPEKLTDIPAEKQQQVVISSSSSNSMSSNKHRKLYCHCSECATGVCETDGYCYTTINIDTSKGTKLKYNACLMRDQLLLEDRPLNCENTNRRDQYVKCCDDDNYCNYNISLPYEYKLPEPVGWQNLTLTIVVALLVLLILILLLGVVCCAWTQRKV</sequence>
<evidence type="ECO:0000259" key="6">
    <source>
        <dbReference type="Pfam" id="PF01064"/>
    </source>
</evidence>
<evidence type="ECO:0000256" key="5">
    <source>
        <dbReference type="SAM" id="SignalP"/>
    </source>
</evidence>
<dbReference type="InterPro" id="IPR000472">
    <property type="entry name" value="Activin_recp"/>
</dbReference>
<protein>
    <recommendedName>
        <fullName evidence="6">Activin types I and II receptor domain-containing protein</fullName>
    </recommendedName>
</protein>
<dbReference type="EMBL" id="CAXKWB010010231">
    <property type="protein sequence ID" value="CAL4097293.1"/>
    <property type="molecule type" value="Genomic_DNA"/>
</dbReference>
<feature type="non-terminal residue" evidence="7">
    <location>
        <position position="183"/>
    </location>
</feature>
<comment type="subcellular location">
    <subcellularLocation>
        <location evidence="1">Membrane</location>
    </subcellularLocation>
</comment>
<dbReference type="Pfam" id="PF01064">
    <property type="entry name" value="Activin_recp"/>
    <property type="match status" value="1"/>
</dbReference>